<keyword evidence="2" id="KW-1185">Reference proteome</keyword>
<evidence type="ECO:0000313" key="1">
    <source>
        <dbReference type="EMBL" id="KAI4380280.1"/>
    </source>
</evidence>
<proteinExistence type="predicted"/>
<organism evidence="1 2">
    <name type="scientific">Melastoma candidum</name>
    <dbReference type="NCBI Taxonomy" id="119954"/>
    <lineage>
        <taxon>Eukaryota</taxon>
        <taxon>Viridiplantae</taxon>
        <taxon>Streptophyta</taxon>
        <taxon>Embryophyta</taxon>
        <taxon>Tracheophyta</taxon>
        <taxon>Spermatophyta</taxon>
        <taxon>Magnoliopsida</taxon>
        <taxon>eudicotyledons</taxon>
        <taxon>Gunneridae</taxon>
        <taxon>Pentapetalae</taxon>
        <taxon>rosids</taxon>
        <taxon>malvids</taxon>
        <taxon>Myrtales</taxon>
        <taxon>Melastomataceae</taxon>
        <taxon>Melastomatoideae</taxon>
        <taxon>Melastomateae</taxon>
        <taxon>Melastoma</taxon>
    </lineage>
</organism>
<protein>
    <submittedName>
        <fullName evidence="1">Uncharacterized protein</fullName>
    </submittedName>
</protein>
<name>A0ACB9RML9_9MYRT</name>
<dbReference type="Proteomes" id="UP001057402">
    <property type="component" value="Chromosome 3"/>
</dbReference>
<comment type="caution">
    <text evidence="1">The sequence shown here is derived from an EMBL/GenBank/DDBJ whole genome shotgun (WGS) entry which is preliminary data.</text>
</comment>
<evidence type="ECO:0000313" key="2">
    <source>
        <dbReference type="Proteomes" id="UP001057402"/>
    </source>
</evidence>
<gene>
    <name evidence="1" type="ORF">MLD38_006489</name>
</gene>
<accession>A0ACB9RML9</accession>
<dbReference type="EMBL" id="CM042882">
    <property type="protein sequence ID" value="KAI4380280.1"/>
    <property type="molecule type" value="Genomic_DNA"/>
</dbReference>
<sequence length="259" mass="29020">MLDDPRLLKEDVASKDLVTSHGIRDALSLKKDASIRESGAGFFSSSWESDDDNDEDEASFDARIRRQILKKREETGHLPSKPKSSDGKPGQVKPEATTQRTRANVDSDDDDQPGTEKLSLKKKGMGSEARAEHLANADADLQLLGEAERQRQLRKQKKCHVQGHEDEVLGRLEKFKAHINGKDSGASEEAEADDDLSDWKSVNLKFAPEPGKDRMSRNEDPGVCVVVDHLLEKGKEKFNRMQAQQKRREREWAGPIPLT</sequence>
<reference evidence="2" key="1">
    <citation type="journal article" date="2023" name="Front. Plant Sci.">
        <title>Chromosomal-level genome assembly of Melastoma candidum provides insights into trichome evolution.</title>
        <authorList>
            <person name="Zhong Y."/>
            <person name="Wu W."/>
            <person name="Sun C."/>
            <person name="Zou P."/>
            <person name="Liu Y."/>
            <person name="Dai S."/>
            <person name="Zhou R."/>
        </authorList>
    </citation>
    <scope>NUCLEOTIDE SEQUENCE [LARGE SCALE GENOMIC DNA]</scope>
</reference>